<sequence length="156" mass="17921">MTLADLGDQLPGCLAAMVRRPGSREKIEWSLTYTWRTVGPDKRRWLREAFAQVGYDHRHLFPDHGDNDKYDQATKLGKRIRTARTAAEAELVAQGHDKQAWTEDDWHTLEEIARPDGLRPCVIFTFSPRSRLARRQRKSPLTVAVDVETNKAIMLP</sequence>
<keyword evidence="2" id="KW-1185">Reference proteome</keyword>
<reference evidence="2" key="1">
    <citation type="journal article" date="2019" name="Int. J. Syst. Evol. Microbiol.">
        <title>The Global Catalogue of Microorganisms (GCM) 10K type strain sequencing project: providing services to taxonomists for standard genome sequencing and annotation.</title>
        <authorList>
            <consortium name="The Broad Institute Genomics Platform"/>
            <consortium name="The Broad Institute Genome Sequencing Center for Infectious Disease"/>
            <person name="Wu L."/>
            <person name="Ma J."/>
        </authorList>
    </citation>
    <scope>NUCLEOTIDE SEQUENCE [LARGE SCALE GENOMIC DNA]</scope>
    <source>
        <strain evidence="2">CECT 7649</strain>
    </source>
</reference>
<gene>
    <name evidence="1" type="ORF">ACFQSB_37730</name>
</gene>
<dbReference type="EMBL" id="JBHTCG010000049">
    <property type="protein sequence ID" value="MFC7387999.1"/>
    <property type="molecule type" value="Genomic_DNA"/>
</dbReference>
<proteinExistence type="predicted"/>
<comment type="caution">
    <text evidence="1">The sequence shown here is derived from an EMBL/GenBank/DDBJ whole genome shotgun (WGS) entry which is preliminary data.</text>
</comment>
<dbReference type="Proteomes" id="UP001596496">
    <property type="component" value="Unassembled WGS sequence"/>
</dbReference>
<dbReference type="RefSeq" id="WP_380832013.1">
    <property type="nucleotide sequence ID" value="NZ_JBHTCG010000049.1"/>
</dbReference>
<evidence type="ECO:0000313" key="2">
    <source>
        <dbReference type="Proteomes" id="UP001596496"/>
    </source>
</evidence>
<name>A0ABW2PEW6_9ACTN</name>
<evidence type="ECO:0000313" key="1">
    <source>
        <dbReference type="EMBL" id="MFC7387999.1"/>
    </source>
</evidence>
<accession>A0ABW2PEW6</accession>
<protein>
    <submittedName>
        <fullName evidence="1">Uncharacterized protein</fullName>
    </submittedName>
</protein>
<organism evidence="1 2">
    <name type="scientific">Sphaerisporangium rhizosphaerae</name>
    <dbReference type="NCBI Taxonomy" id="2269375"/>
    <lineage>
        <taxon>Bacteria</taxon>
        <taxon>Bacillati</taxon>
        <taxon>Actinomycetota</taxon>
        <taxon>Actinomycetes</taxon>
        <taxon>Streptosporangiales</taxon>
        <taxon>Streptosporangiaceae</taxon>
        <taxon>Sphaerisporangium</taxon>
    </lineage>
</organism>